<dbReference type="GO" id="GO:0035529">
    <property type="term" value="F:NADH pyrophosphatase activity"/>
    <property type="evidence" value="ECO:0007669"/>
    <property type="project" value="TreeGrafter"/>
</dbReference>
<dbReference type="eggNOG" id="COG2816">
    <property type="taxonomic scope" value="Bacteria"/>
</dbReference>
<dbReference type="PANTHER" id="PTHR42904:SF6">
    <property type="entry name" value="NAD-CAPPED RNA HYDROLASE NUDT12"/>
    <property type="match status" value="1"/>
</dbReference>
<reference evidence="11 12" key="1">
    <citation type="journal article" date="2014" name="Genome Announc.">
        <title>Genome Sequence of Gammaproteobacterial Pseudohaliea rubra Type Strain DSM 19751, Isolated from Coastal Seawater of the Mediterranean Sea.</title>
        <authorList>
            <person name="Spring S."/>
            <person name="Fiebig A."/>
            <person name="Riedel T."/>
            <person name="Goker M."/>
            <person name="Klenk H.P."/>
        </authorList>
    </citation>
    <scope>NUCLEOTIDE SEQUENCE [LARGE SCALE GENOMIC DNA]</scope>
    <source>
        <strain evidence="11 12">DSM 19751</strain>
    </source>
</reference>
<dbReference type="EMBL" id="AUVB01000054">
    <property type="protein sequence ID" value="KGE03535.1"/>
    <property type="molecule type" value="Genomic_DNA"/>
</dbReference>
<dbReference type="EC" id="3.6.1.22" evidence="4"/>
<keyword evidence="7" id="KW-0460">Magnesium</keyword>
<dbReference type="PROSITE" id="PS51462">
    <property type="entry name" value="NUDIX"/>
    <property type="match status" value="1"/>
</dbReference>
<name>A0A095VQ88_9GAMM</name>
<dbReference type="Pfam" id="PF09296">
    <property type="entry name" value="NUDIX-like"/>
    <property type="match status" value="1"/>
</dbReference>
<dbReference type="RefSeq" id="WP_035513489.1">
    <property type="nucleotide sequence ID" value="NZ_KN234745.1"/>
</dbReference>
<dbReference type="Pfam" id="PF00293">
    <property type="entry name" value="NUDIX"/>
    <property type="match status" value="1"/>
</dbReference>
<evidence type="ECO:0000256" key="8">
    <source>
        <dbReference type="ARBA" id="ARBA00023027"/>
    </source>
</evidence>
<evidence type="ECO:0000256" key="4">
    <source>
        <dbReference type="ARBA" id="ARBA00012381"/>
    </source>
</evidence>
<evidence type="ECO:0000313" key="11">
    <source>
        <dbReference type="EMBL" id="KGE03535.1"/>
    </source>
</evidence>
<comment type="similarity">
    <text evidence="3">Belongs to the Nudix hydrolase family. NudC subfamily.</text>
</comment>
<evidence type="ECO:0000256" key="9">
    <source>
        <dbReference type="ARBA" id="ARBA00023679"/>
    </source>
</evidence>
<accession>A0A095VQ88</accession>
<evidence type="ECO:0000259" key="10">
    <source>
        <dbReference type="PROSITE" id="PS51462"/>
    </source>
</evidence>
<evidence type="ECO:0000256" key="6">
    <source>
        <dbReference type="ARBA" id="ARBA00022801"/>
    </source>
</evidence>
<comment type="caution">
    <text evidence="11">The sequence shown here is derived from an EMBL/GenBank/DDBJ whole genome shotgun (WGS) entry which is preliminary data.</text>
</comment>
<keyword evidence="8" id="KW-0520">NAD</keyword>
<evidence type="ECO:0000256" key="1">
    <source>
        <dbReference type="ARBA" id="ARBA00001946"/>
    </source>
</evidence>
<dbReference type="InterPro" id="IPR049734">
    <property type="entry name" value="NudC-like_C"/>
</dbReference>
<dbReference type="HOGENOM" id="CLU_037162_0_1_6"/>
<dbReference type="OrthoDB" id="9791656at2"/>
<dbReference type="GO" id="GO:0046872">
    <property type="term" value="F:metal ion binding"/>
    <property type="evidence" value="ECO:0007669"/>
    <property type="project" value="UniProtKB-KW"/>
</dbReference>
<dbReference type="InterPro" id="IPR015797">
    <property type="entry name" value="NUDIX_hydrolase-like_dom_sf"/>
</dbReference>
<evidence type="ECO:0000256" key="2">
    <source>
        <dbReference type="ARBA" id="ARBA00001947"/>
    </source>
</evidence>
<keyword evidence="12" id="KW-1185">Reference proteome</keyword>
<sequence length="269" mass="30431">MFEFEAPPPDNRDDALHFVFQEGQLVSELRGGGNPAWSLRQLELNGWAVRREQFIGRWQGRPCFAVELETAQLDPMQHHCGSLYQLLGRVDEPLFALAGRAAQLLAWERDHRFCGRCGAPMVLDARERAMRCDGCARSVYPRISPCVIVLVTRGDYLLLARNARTRRPFYSTLAGFVEAGESLEHCVAREVREEVAVEVETPRYFSSQPWPFPDQLMVGFHARYASGAICCQPEEIAHADWFHYRDLPPIPPAGSIAGQLIQSYLDEIA</sequence>
<evidence type="ECO:0000256" key="3">
    <source>
        <dbReference type="ARBA" id="ARBA00009595"/>
    </source>
</evidence>
<dbReference type="AlphaFoldDB" id="A0A095VQ88"/>
<dbReference type="GO" id="GO:0006742">
    <property type="term" value="P:NADP+ catabolic process"/>
    <property type="evidence" value="ECO:0007669"/>
    <property type="project" value="TreeGrafter"/>
</dbReference>
<evidence type="ECO:0000256" key="5">
    <source>
        <dbReference type="ARBA" id="ARBA00022723"/>
    </source>
</evidence>
<evidence type="ECO:0000256" key="7">
    <source>
        <dbReference type="ARBA" id="ARBA00022842"/>
    </source>
</evidence>
<dbReference type="SUPFAM" id="SSF55811">
    <property type="entry name" value="Nudix"/>
    <property type="match status" value="2"/>
</dbReference>
<comment type="catalytic activity">
    <reaction evidence="9">
        <text>a 5'-end NAD(+)-phospho-ribonucleoside in mRNA + H2O = a 5'-end phospho-adenosine-phospho-ribonucleoside in mRNA + beta-nicotinamide D-ribonucleotide + 2 H(+)</text>
        <dbReference type="Rhea" id="RHEA:60876"/>
        <dbReference type="Rhea" id="RHEA-COMP:15698"/>
        <dbReference type="Rhea" id="RHEA-COMP:15719"/>
        <dbReference type="ChEBI" id="CHEBI:14649"/>
        <dbReference type="ChEBI" id="CHEBI:15377"/>
        <dbReference type="ChEBI" id="CHEBI:15378"/>
        <dbReference type="ChEBI" id="CHEBI:144029"/>
        <dbReference type="ChEBI" id="CHEBI:144051"/>
    </reaction>
    <physiologicalReaction direction="left-to-right" evidence="9">
        <dbReference type="Rhea" id="RHEA:60877"/>
    </physiologicalReaction>
</comment>
<dbReference type="STRING" id="1265313.HRUBRA_01914"/>
<protein>
    <recommendedName>
        <fullName evidence="4">NAD(+) diphosphatase</fullName>
        <ecNumber evidence="4">3.6.1.22</ecNumber>
    </recommendedName>
</protein>
<evidence type="ECO:0000313" key="12">
    <source>
        <dbReference type="Proteomes" id="UP000029640"/>
    </source>
</evidence>
<dbReference type="Gene3D" id="3.90.79.20">
    <property type="match status" value="1"/>
</dbReference>
<comment type="cofactor">
    <cofactor evidence="1">
        <name>Mg(2+)</name>
        <dbReference type="ChEBI" id="CHEBI:18420"/>
    </cofactor>
</comment>
<organism evidence="11 12">
    <name type="scientific">Pseudohaliea rubra DSM 19751</name>
    <dbReference type="NCBI Taxonomy" id="1265313"/>
    <lineage>
        <taxon>Bacteria</taxon>
        <taxon>Pseudomonadati</taxon>
        <taxon>Pseudomonadota</taxon>
        <taxon>Gammaproteobacteria</taxon>
        <taxon>Cellvibrionales</taxon>
        <taxon>Halieaceae</taxon>
        <taxon>Pseudohaliea</taxon>
    </lineage>
</organism>
<dbReference type="Gene3D" id="3.90.79.10">
    <property type="entry name" value="Nucleoside Triphosphate Pyrophosphohydrolase"/>
    <property type="match status" value="1"/>
</dbReference>
<keyword evidence="5" id="KW-0479">Metal-binding</keyword>
<dbReference type="GO" id="GO:0005829">
    <property type="term" value="C:cytosol"/>
    <property type="evidence" value="ECO:0007669"/>
    <property type="project" value="TreeGrafter"/>
</dbReference>
<dbReference type="GO" id="GO:0019677">
    <property type="term" value="P:NAD+ catabolic process"/>
    <property type="evidence" value="ECO:0007669"/>
    <property type="project" value="TreeGrafter"/>
</dbReference>
<dbReference type="InterPro" id="IPR000086">
    <property type="entry name" value="NUDIX_hydrolase_dom"/>
</dbReference>
<feature type="domain" description="Nudix hydrolase" evidence="10">
    <location>
        <begin position="141"/>
        <end position="264"/>
    </location>
</feature>
<proteinExistence type="inferred from homology"/>
<gene>
    <name evidence="11" type="ORF">HRUBRA_01914</name>
</gene>
<dbReference type="Proteomes" id="UP000029640">
    <property type="component" value="Unassembled WGS sequence"/>
</dbReference>
<dbReference type="NCBIfam" id="NF001299">
    <property type="entry name" value="PRK00241.1"/>
    <property type="match status" value="1"/>
</dbReference>
<comment type="cofactor">
    <cofactor evidence="2">
        <name>Zn(2+)</name>
        <dbReference type="ChEBI" id="CHEBI:29105"/>
    </cofactor>
</comment>
<dbReference type="InterPro" id="IPR015375">
    <property type="entry name" value="NADH_PPase-like_N"/>
</dbReference>
<dbReference type="PATRIC" id="fig|1265313.6.peg.1893"/>
<dbReference type="GO" id="GO:0110153">
    <property type="term" value="F:RNA NAD-cap (NMN-forming) hydrolase activity"/>
    <property type="evidence" value="ECO:0007669"/>
    <property type="project" value="RHEA"/>
</dbReference>
<dbReference type="PANTHER" id="PTHR42904">
    <property type="entry name" value="NUDIX HYDROLASE, NUDC SUBFAMILY"/>
    <property type="match status" value="1"/>
</dbReference>
<dbReference type="Pfam" id="PF09297">
    <property type="entry name" value="Zn_ribbon_NUD"/>
    <property type="match status" value="1"/>
</dbReference>
<keyword evidence="6 11" id="KW-0378">Hydrolase</keyword>
<dbReference type="InterPro" id="IPR050241">
    <property type="entry name" value="NAD-cap_RNA_hydrolase_NudC"/>
</dbReference>
<dbReference type="InterPro" id="IPR015376">
    <property type="entry name" value="Znr_NADH_PPase"/>
</dbReference>
<dbReference type="CDD" id="cd03429">
    <property type="entry name" value="NUDIX_NADH_pyrophosphatase_Nudt13"/>
    <property type="match status" value="1"/>
</dbReference>